<feature type="transmembrane region" description="Helical" evidence="1">
    <location>
        <begin position="6"/>
        <end position="23"/>
    </location>
</feature>
<name>A0A7N0UQ27_KALFE</name>
<evidence type="ECO:0000313" key="2">
    <source>
        <dbReference type="EnsemblPlants" id="Kaladp0076s0115.1.v1.1"/>
    </source>
</evidence>
<keyword evidence="1" id="KW-0472">Membrane</keyword>
<dbReference type="PANTHER" id="PTHR33128:SF54">
    <property type="entry name" value="OS01G0849500 PROTEIN"/>
    <property type="match status" value="1"/>
</dbReference>
<proteinExistence type="predicted"/>
<dbReference type="Gramene" id="Kaladp0076s0115.1.v1.1">
    <property type="protein sequence ID" value="Kaladp0076s0115.1.v1.1"/>
    <property type="gene ID" value="Kaladp0076s0115.v1.1"/>
</dbReference>
<organism evidence="2 3">
    <name type="scientific">Kalanchoe fedtschenkoi</name>
    <name type="common">Lavender scallops</name>
    <name type="synonym">South American air plant</name>
    <dbReference type="NCBI Taxonomy" id="63787"/>
    <lineage>
        <taxon>Eukaryota</taxon>
        <taxon>Viridiplantae</taxon>
        <taxon>Streptophyta</taxon>
        <taxon>Embryophyta</taxon>
        <taxon>Tracheophyta</taxon>
        <taxon>Spermatophyta</taxon>
        <taxon>Magnoliopsida</taxon>
        <taxon>eudicotyledons</taxon>
        <taxon>Gunneridae</taxon>
        <taxon>Pentapetalae</taxon>
        <taxon>Saxifragales</taxon>
        <taxon>Crassulaceae</taxon>
        <taxon>Kalanchoe</taxon>
    </lineage>
</organism>
<dbReference type="AlphaFoldDB" id="A0A7N0UQ27"/>
<keyword evidence="3" id="KW-1185">Reference proteome</keyword>
<evidence type="ECO:0000256" key="1">
    <source>
        <dbReference type="SAM" id="Phobius"/>
    </source>
</evidence>
<dbReference type="Proteomes" id="UP000594263">
    <property type="component" value="Unplaced"/>
</dbReference>
<dbReference type="InterPro" id="IPR021775">
    <property type="entry name" value="DUF3339"/>
</dbReference>
<evidence type="ECO:0000313" key="3">
    <source>
        <dbReference type="Proteomes" id="UP000594263"/>
    </source>
</evidence>
<keyword evidence="1" id="KW-1133">Transmembrane helix</keyword>
<dbReference type="EnsemblPlants" id="Kaladp0076s0115.1.v1.1">
    <property type="protein sequence ID" value="Kaladp0076s0115.1.v1.1"/>
    <property type="gene ID" value="Kaladp0076s0115.v1.1"/>
</dbReference>
<sequence>MNDWASTLIATAFFALLSPGLLIQMPGRHRQVEFMLMKTSAVSILAHAVIYALLLILFFVVLDVHVATICFKFSQFEHLVNHRPPLRMCFQHIGISLYRSPSPSPGSLLSSFLPAPFHMPEVAT</sequence>
<protein>
    <submittedName>
        <fullName evidence="2">Uncharacterized protein</fullName>
    </submittedName>
</protein>
<keyword evidence="1" id="KW-0812">Transmembrane</keyword>
<dbReference type="PANTHER" id="PTHR33128">
    <property type="entry name" value="OS05G0103400 PROTEIN"/>
    <property type="match status" value="1"/>
</dbReference>
<reference evidence="2" key="1">
    <citation type="submission" date="2021-01" db="UniProtKB">
        <authorList>
            <consortium name="EnsemblPlants"/>
        </authorList>
    </citation>
    <scope>IDENTIFICATION</scope>
</reference>
<feature type="transmembrane region" description="Helical" evidence="1">
    <location>
        <begin position="44"/>
        <end position="62"/>
    </location>
</feature>
<dbReference type="Pfam" id="PF11820">
    <property type="entry name" value="DUF3339"/>
    <property type="match status" value="1"/>
</dbReference>
<accession>A0A7N0UQ27</accession>
<dbReference type="OMA" id="HVATICF"/>